<dbReference type="InterPro" id="IPR047187">
    <property type="entry name" value="SF1_C_Upf1"/>
</dbReference>
<feature type="domain" description="DNA2/NAM7 helicase helicase" evidence="3">
    <location>
        <begin position="4"/>
        <end position="61"/>
    </location>
</feature>
<dbReference type="CDD" id="cd18808">
    <property type="entry name" value="SF1_C_Upf1"/>
    <property type="match status" value="1"/>
</dbReference>
<dbReference type="Pfam" id="PF13086">
    <property type="entry name" value="AAA_11"/>
    <property type="match status" value="1"/>
</dbReference>
<accession>B0D7G0</accession>
<dbReference type="InParanoid" id="B0D7G0"/>
<dbReference type="OrthoDB" id="6513042at2759"/>
<dbReference type="PANTHER" id="PTHR45418:SF1">
    <property type="entry name" value="CANCER_TESTIS ANTIGEN 55"/>
    <property type="match status" value="1"/>
</dbReference>
<evidence type="ECO:0000313" key="6">
    <source>
        <dbReference type="Proteomes" id="UP000001194"/>
    </source>
</evidence>
<evidence type="ECO:0000313" key="5">
    <source>
        <dbReference type="EMBL" id="EDR09645.1"/>
    </source>
</evidence>
<dbReference type="GO" id="GO:0004386">
    <property type="term" value="F:helicase activity"/>
    <property type="evidence" value="ECO:0007669"/>
    <property type="project" value="InterPro"/>
</dbReference>
<keyword evidence="6" id="KW-1185">Reference proteome</keyword>
<dbReference type="Pfam" id="PF13087">
    <property type="entry name" value="AAA_12"/>
    <property type="match status" value="1"/>
</dbReference>
<dbReference type="SUPFAM" id="SSF52540">
    <property type="entry name" value="P-loop containing nucleoside triphosphate hydrolases"/>
    <property type="match status" value="1"/>
</dbReference>
<evidence type="ECO:0000256" key="2">
    <source>
        <dbReference type="ARBA" id="ARBA00022490"/>
    </source>
</evidence>
<evidence type="ECO:0000256" key="1">
    <source>
        <dbReference type="ARBA" id="ARBA00004496"/>
    </source>
</evidence>
<dbReference type="KEGG" id="lbc:LACBIDRAFT_234075"/>
<name>B0D7G0_LACBS</name>
<dbReference type="PANTHER" id="PTHR45418">
    <property type="entry name" value="CANCER/TESTIS ANTIGEN 55"/>
    <property type="match status" value="1"/>
</dbReference>
<dbReference type="InterPro" id="IPR027417">
    <property type="entry name" value="P-loop_NTPase"/>
</dbReference>
<dbReference type="InterPro" id="IPR041679">
    <property type="entry name" value="DNA2/NAM7-like_C"/>
</dbReference>
<gene>
    <name evidence="5" type="ORF">LACBIDRAFT_234075</name>
</gene>
<sequence>VPHLIGGPPGTGKTRTVVEAVLQILRLQPEACVLLCAPSNPATDTLAQRLQPNLTPSQMLRLNDQNRTFAEVPTQGSEPELLIPISVIVPHVPDNEIVPKPFLPQLVLCGDPNQLGPIVTSEEARTGELNVSLLERLFERPLYTAKKGNSLALMPSLAPSTNLVKNYRSHPVILMPPSAIFYNDTLQPFAKNGTVVWSGLPNPKLPLKVIGTDSKEESNDERATWYNPGEIEEVVEVIKSLLKDAHLCKPVLHPEQIGVMAPWREQVWKLREKLRKEMLNAVDVGTVEDYQGRESRVVVISCVRSQERFLDEDIRKGLGLIYERKRMNVAITRAKELLVVVGNGALLQRDPYWKSFLQFSVRNKL</sequence>
<dbReference type="GeneID" id="6075372"/>
<dbReference type="STRING" id="486041.B0D7G0"/>
<evidence type="ECO:0000259" key="3">
    <source>
        <dbReference type="Pfam" id="PF13086"/>
    </source>
</evidence>
<feature type="non-terminal residue" evidence="5">
    <location>
        <position position="1"/>
    </location>
</feature>
<dbReference type="GO" id="GO:0005737">
    <property type="term" value="C:cytoplasm"/>
    <property type="evidence" value="ECO:0007669"/>
    <property type="project" value="UniProtKB-SubCell"/>
</dbReference>
<dbReference type="EMBL" id="DS547099">
    <property type="protein sequence ID" value="EDR09645.1"/>
    <property type="molecule type" value="Genomic_DNA"/>
</dbReference>
<dbReference type="HOGENOM" id="CLU_001666_6_4_1"/>
<keyword evidence="2" id="KW-0963">Cytoplasm</keyword>
<dbReference type="Proteomes" id="UP000001194">
    <property type="component" value="Unassembled WGS sequence"/>
</dbReference>
<dbReference type="Gene3D" id="3.40.50.300">
    <property type="entry name" value="P-loop containing nucleotide triphosphate hydrolases"/>
    <property type="match status" value="2"/>
</dbReference>
<evidence type="ECO:0000259" key="4">
    <source>
        <dbReference type="Pfam" id="PF13087"/>
    </source>
</evidence>
<reference evidence="5 6" key="1">
    <citation type="journal article" date="2008" name="Nature">
        <title>The genome of Laccaria bicolor provides insights into mycorrhizal symbiosis.</title>
        <authorList>
            <person name="Martin F."/>
            <person name="Aerts A."/>
            <person name="Ahren D."/>
            <person name="Brun A."/>
            <person name="Danchin E.G.J."/>
            <person name="Duchaussoy F."/>
            <person name="Gibon J."/>
            <person name="Kohler A."/>
            <person name="Lindquist E."/>
            <person name="Pereda V."/>
            <person name="Salamov A."/>
            <person name="Shapiro H.J."/>
            <person name="Wuyts J."/>
            <person name="Blaudez D."/>
            <person name="Buee M."/>
            <person name="Brokstein P."/>
            <person name="Canbaeck B."/>
            <person name="Cohen D."/>
            <person name="Courty P.E."/>
            <person name="Coutinho P.M."/>
            <person name="Delaruelle C."/>
            <person name="Detter J.C."/>
            <person name="Deveau A."/>
            <person name="DiFazio S."/>
            <person name="Duplessis S."/>
            <person name="Fraissinet-Tachet L."/>
            <person name="Lucic E."/>
            <person name="Frey-Klett P."/>
            <person name="Fourrey C."/>
            <person name="Feussner I."/>
            <person name="Gay G."/>
            <person name="Grimwood J."/>
            <person name="Hoegger P.J."/>
            <person name="Jain P."/>
            <person name="Kilaru S."/>
            <person name="Labbe J."/>
            <person name="Lin Y.C."/>
            <person name="Legue V."/>
            <person name="Le Tacon F."/>
            <person name="Marmeisse R."/>
            <person name="Melayah D."/>
            <person name="Montanini B."/>
            <person name="Muratet M."/>
            <person name="Nehls U."/>
            <person name="Niculita-Hirzel H."/>
            <person name="Oudot-Le Secq M.P."/>
            <person name="Peter M."/>
            <person name="Quesneville H."/>
            <person name="Rajashekar B."/>
            <person name="Reich M."/>
            <person name="Rouhier N."/>
            <person name="Schmutz J."/>
            <person name="Yin T."/>
            <person name="Chalot M."/>
            <person name="Henrissat B."/>
            <person name="Kuees U."/>
            <person name="Lucas S."/>
            <person name="Van de Peer Y."/>
            <person name="Podila G.K."/>
            <person name="Polle A."/>
            <person name="Pukkila P.J."/>
            <person name="Richardson P.M."/>
            <person name="Rouze P."/>
            <person name="Sanders I.R."/>
            <person name="Stajich J.E."/>
            <person name="Tunlid A."/>
            <person name="Tuskan G."/>
            <person name="Grigoriev I.V."/>
        </authorList>
    </citation>
    <scope>NUCLEOTIDE SEQUENCE [LARGE SCALE GENOMIC DNA]</scope>
    <source>
        <strain evidence="6">S238N-H82 / ATCC MYA-4686</strain>
    </source>
</reference>
<feature type="domain" description="DNA2/NAM7 helicase-like C-terminal" evidence="4">
    <location>
        <begin position="148"/>
        <end position="343"/>
    </location>
</feature>
<dbReference type="InterPro" id="IPR041677">
    <property type="entry name" value="DNA2/NAM7_AAA_11"/>
</dbReference>
<dbReference type="AlphaFoldDB" id="B0D7G0"/>
<comment type="subcellular location">
    <subcellularLocation>
        <location evidence="1">Cytoplasm</location>
    </subcellularLocation>
</comment>
<organism evidence="6">
    <name type="scientific">Laccaria bicolor (strain S238N-H82 / ATCC MYA-4686)</name>
    <name type="common">Bicoloured deceiver</name>
    <name type="synonym">Laccaria laccata var. bicolor</name>
    <dbReference type="NCBI Taxonomy" id="486041"/>
    <lineage>
        <taxon>Eukaryota</taxon>
        <taxon>Fungi</taxon>
        <taxon>Dikarya</taxon>
        <taxon>Basidiomycota</taxon>
        <taxon>Agaricomycotina</taxon>
        <taxon>Agaricomycetes</taxon>
        <taxon>Agaricomycetidae</taxon>
        <taxon>Agaricales</taxon>
        <taxon>Agaricineae</taxon>
        <taxon>Hydnangiaceae</taxon>
        <taxon>Laccaria</taxon>
    </lineage>
</organism>
<proteinExistence type="predicted"/>
<protein>
    <submittedName>
        <fullName evidence="5">Predicted protein</fullName>
    </submittedName>
</protein>
<dbReference type="RefSeq" id="XP_001879994.1">
    <property type="nucleotide sequence ID" value="XM_001879959.1"/>
</dbReference>